<dbReference type="PROSITE" id="PS50109">
    <property type="entry name" value="HIS_KIN"/>
    <property type="match status" value="1"/>
</dbReference>
<dbReference type="InterPro" id="IPR036097">
    <property type="entry name" value="HisK_dim/P_sf"/>
</dbReference>
<dbReference type="InterPro" id="IPR004358">
    <property type="entry name" value="Sig_transdc_His_kin-like_C"/>
</dbReference>
<feature type="domain" description="Histidine kinase" evidence="7">
    <location>
        <begin position="141"/>
        <end position="352"/>
    </location>
</feature>
<dbReference type="CDD" id="cd00082">
    <property type="entry name" value="HisKA"/>
    <property type="match status" value="1"/>
</dbReference>
<evidence type="ECO:0000256" key="6">
    <source>
        <dbReference type="ARBA" id="ARBA00023012"/>
    </source>
</evidence>
<dbReference type="InterPro" id="IPR036890">
    <property type="entry name" value="HATPase_C_sf"/>
</dbReference>
<dbReference type="Gene3D" id="3.30.565.10">
    <property type="entry name" value="Histidine kinase-like ATPase, C-terminal domain"/>
    <property type="match status" value="1"/>
</dbReference>
<dbReference type="PROSITE" id="PS01204">
    <property type="entry name" value="REL_1"/>
    <property type="match status" value="1"/>
</dbReference>
<evidence type="ECO:0000259" key="7">
    <source>
        <dbReference type="PROSITE" id="PS50109"/>
    </source>
</evidence>
<dbReference type="OrthoDB" id="9808408at2"/>
<dbReference type="PRINTS" id="PR00344">
    <property type="entry name" value="BCTRLSENSOR"/>
</dbReference>
<accession>A0A518EXK1</accession>
<dbReference type="Pfam" id="PF02518">
    <property type="entry name" value="HATPase_c"/>
    <property type="match status" value="1"/>
</dbReference>
<keyword evidence="3" id="KW-0597">Phosphoprotein</keyword>
<proteinExistence type="predicted"/>
<evidence type="ECO:0000256" key="2">
    <source>
        <dbReference type="ARBA" id="ARBA00012438"/>
    </source>
</evidence>
<dbReference type="InterPro" id="IPR030492">
    <property type="entry name" value="RHD_CS"/>
</dbReference>
<dbReference type="InterPro" id="IPR050736">
    <property type="entry name" value="Sensor_HK_Regulatory"/>
</dbReference>
<dbReference type="EMBL" id="CP036434">
    <property type="protein sequence ID" value="QDV08810.1"/>
    <property type="molecule type" value="Genomic_DNA"/>
</dbReference>
<dbReference type="AlphaFoldDB" id="A0A518EXK1"/>
<dbReference type="InterPro" id="IPR005467">
    <property type="entry name" value="His_kinase_dom"/>
</dbReference>
<evidence type="ECO:0000313" key="8">
    <source>
        <dbReference type="EMBL" id="QDV08810.1"/>
    </source>
</evidence>
<name>A0A518EXK1_9BACT</name>
<gene>
    <name evidence="8" type="primary">cph1_4</name>
    <name evidence="8" type="ORF">Poly30_43650</name>
</gene>
<comment type="catalytic activity">
    <reaction evidence="1">
        <text>ATP + protein L-histidine = ADP + protein N-phospho-L-histidine.</text>
        <dbReference type="EC" id="2.7.13.3"/>
    </reaction>
</comment>
<dbReference type="EC" id="2.7.13.3" evidence="2"/>
<dbReference type="InterPro" id="IPR003661">
    <property type="entry name" value="HisK_dim/P_dom"/>
</dbReference>
<reference evidence="8 9" key="1">
    <citation type="submission" date="2019-02" db="EMBL/GenBank/DDBJ databases">
        <title>Deep-cultivation of Planctomycetes and their phenomic and genomic characterization uncovers novel biology.</title>
        <authorList>
            <person name="Wiegand S."/>
            <person name="Jogler M."/>
            <person name="Boedeker C."/>
            <person name="Pinto D."/>
            <person name="Vollmers J."/>
            <person name="Rivas-Marin E."/>
            <person name="Kohn T."/>
            <person name="Peeters S.H."/>
            <person name="Heuer A."/>
            <person name="Rast P."/>
            <person name="Oberbeckmann S."/>
            <person name="Bunk B."/>
            <person name="Jeske O."/>
            <person name="Meyerdierks A."/>
            <person name="Storesund J.E."/>
            <person name="Kallscheuer N."/>
            <person name="Luecker S."/>
            <person name="Lage O.M."/>
            <person name="Pohl T."/>
            <person name="Merkel B.J."/>
            <person name="Hornburger P."/>
            <person name="Mueller R.-W."/>
            <person name="Bruemmer F."/>
            <person name="Labrenz M."/>
            <person name="Spormann A.M."/>
            <person name="Op den Camp H."/>
            <person name="Overmann J."/>
            <person name="Amann R."/>
            <person name="Jetten M.S.M."/>
            <person name="Mascher T."/>
            <person name="Medema M.H."/>
            <person name="Devos D.P."/>
            <person name="Kaster A.-K."/>
            <person name="Ovreas L."/>
            <person name="Rohde M."/>
            <person name="Galperin M.Y."/>
            <person name="Jogler C."/>
        </authorList>
    </citation>
    <scope>NUCLEOTIDE SEQUENCE [LARGE SCALE GENOMIC DNA]</scope>
    <source>
        <strain evidence="8 9">Poly30</strain>
    </source>
</reference>
<dbReference type="SUPFAM" id="SSF47384">
    <property type="entry name" value="Homodimeric domain of signal transducing histidine kinase"/>
    <property type="match status" value="1"/>
</dbReference>
<dbReference type="SUPFAM" id="SSF55874">
    <property type="entry name" value="ATPase domain of HSP90 chaperone/DNA topoisomerase II/histidine kinase"/>
    <property type="match status" value="1"/>
</dbReference>
<evidence type="ECO:0000256" key="1">
    <source>
        <dbReference type="ARBA" id="ARBA00000085"/>
    </source>
</evidence>
<dbReference type="CDD" id="cd00075">
    <property type="entry name" value="HATPase"/>
    <property type="match status" value="1"/>
</dbReference>
<dbReference type="InterPro" id="IPR003594">
    <property type="entry name" value="HATPase_dom"/>
</dbReference>
<evidence type="ECO:0000256" key="5">
    <source>
        <dbReference type="ARBA" id="ARBA00022777"/>
    </source>
</evidence>
<dbReference type="Proteomes" id="UP000320390">
    <property type="component" value="Chromosome"/>
</dbReference>
<keyword evidence="9" id="KW-1185">Reference proteome</keyword>
<organism evidence="8 9">
    <name type="scientific">Saltatorellus ferox</name>
    <dbReference type="NCBI Taxonomy" id="2528018"/>
    <lineage>
        <taxon>Bacteria</taxon>
        <taxon>Pseudomonadati</taxon>
        <taxon>Planctomycetota</taxon>
        <taxon>Planctomycetia</taxon>
        <taxon>Planctomycetia incertae sedis</taxon>
        <taxon>Saltatorellus</taxon>
    </lineage>
</organism>
<dbReference type="PANTHER" id="PTHR43711">
    <property type="entry name" value="TWO-COMPONENT HISTIDINE KINASE"/>
    <property type="match status" value="1"/>
</dbReference>
<dbReference type="PANTHER" id="PTHR43711:SF31">
    <property type="entry name" value="HISTIDINE KINASE"/>
    <property type="match status" value="1"/>
</dbReference>
<keyword evidence="5" id="KW-0418">Kinase</keyword>
<dbReference type="Gene3D" id="1.10.287.130">
    <property type="match status" value="1"/>
</dbReference>
<keyword evidence="4 8" id="KW-0808">Transferase</keyword>
<evidence type="ECO:0000256" key="3">
    <source>
        <dbReference type="ARBA" id="ARBA00022553"/>
    </source>
</evidence>
<sequence length="372" mass="40249">MSLAQLKLAALNDQFQIVVIMPDGEITASCDSLVDLSSLVGSNAFECISAFMGLEPALAALDDRQPELLLPTLCTPEFGTEVSYDVRFRYQCEGSPLLLLLSKSSATDPGVRSLQQQRNESAIALDHTRDQNKSLRSYAHVVTHDLKGPLRAVKHLVQWIDESIEQGDRDRTSDYLALLRERAESMEALIEGILGYSLDGDERASATSVDTLMLVRDIIRRETTDRQVTATVDERLPVIQGVPSAVQQVFSNLISNAIHHGRPIGGSLSVDVEHEEDFYRFSISDNGPGIDPRHFDGIFGTFTSLPAATGQAGRGLGLSIARSAVEAAGGTIAVESEPGHGATFIVRWPRVGAADDGHDPRHAAPPPMTTPT</sequence>
<evidence type="ECO:0000313" key="9">
    <source>
        <dbReference type="Proteomes" id="UP000320390"/>
    </source>
</evidence>
<protein>
    <recommendedName>
        <fullName evidence="2">histidine kinase</fullName>
        <ecNumber evidence="2">2.7.13.3</ecNumber>
    </recommendedName>
</protein>
<dbReference type="GO" id="GO:0000155">
    <property type="term" value="F:phosphorelay sensor kinase activity"/>
    <property type="evidence" value="ECO:0007669"/>
    <property type="project" value="InterPro"/>
</dbReference>
<dbReference type="RefSeq" id="WP_145202111.1">
    <property type="nucleotide sequence ID" value="NZ_CP036434.1"/>
</dbReference>
<evidence type="ECO:0000256" key="4">
    <source>
        <dbReference type="ARBA" id="ARBA00022679"/>
    </source>
</evidence>
<dbReference type="SMART" id="SM00387">
    <property type="entry name" value="HATPase_c"/>
    <property type="match status" value="1"/>
</dbReference>
<keyword evidence="6" id="KW-0902">Two-component regulatory system</keyword>